<evidence type="ECO:0000259" key="10">
    <source>
        <dbReference type="Pfam" id="PF00501"/>
    </source>
</evidence>
<evidence type="ECO:0000256" key="6">
    <source>
        <dbReference type="ARBA" id="ARBA00066629"/>
    </source>
</evidence>
<feature type="domain" description="AMP-dependent synthetase/ligase" evidence="10">
    <location>
        <begin position="80"/>
        <end position="283"/>
    </location>
</feature>
<evidence type="ECO:0000256" key="3">
    <source>
        <dbReference type="ARBA" id="ARBA00022741"/>
    </source>
</evidence>
<dbReference type="SUPFAM" id="SSF56801">
    <property type="entry name" value="Acetyl-CoA synthetase-like"/>
    <property type="match status" value="1"/>
</dbReference>
<dbReference type="CDD" id="cd05913">
    <property type="entry name" value="PaaK"/>
    <property type="match status" value="1"/>
</dbReference>
<comment type="function">
    <text evidence="9">Catalyzes the activation of phenylacetic acid (PA) to phenylacetyl-CoA (PA-CoA).</text>
</comment>
<dbReference type="PIRSF" id="PIRSF006444">
    <property type="entry name" value="PaaK"/>
    <property type="match status" value="1"/>
</dbReference>
<evidence type="ECO:0000256" key="5">
    <source>
        <dbReference type="ARBA" id="ARBA00061566"/>
    </source>
</evidence>
<dbReference type="Gene3D" id="3.30.300.30">
    <property type="match status" value="1"/>
</dbReference>
<dbReference type="InterPro" id="IPR011880">
    <property type="entry name" value="PA_CoA_ligase"/>
</dbReference>
<proteinExistence type="inferred from homology"/>
<evidence type="ECO:0000313" key="12">
    <source>
        <dbReference type="EMBL" id="SBW10279.1"/>
    </source>
</evidence>
<dbReference type="Gene3D" id="3.40.50.12780">
    <property type="entry name" value="N-terminal domain of ligase-like"/>
    <property type="match status" value="1"/>
</dbReference>
<dbReference type="EC" id="6.2.1.30" evidence="6 9"/>
<accession>A0A212KF32</accession>
<comment type="pathway">
    <text evidence="4 9">Aromatic compound metabolism; phenylacetate degradation.</text>
</comment>
<comment type="subunit">
    <text evidence="1">Monomer.</text>
</comment>
<evidence type="ECO:0000256" key="7">
    <source>
        <dbReference type="ARBA" id="ARBA00068695"/>
    </source>
</evidence>
<keyword evidence="2 9" id="KW-0436">Ligase</keyword>
<dbReference type="Pfam" id="PF00501">
    <property type="entry name" value="AMP-binding"/>
    <property type="match status" value="1"/>
</dbReference>
<dbReference type="AlphaFoldDB" id="A0A212KF32"/>
<reference evidence="12" key="1">
    <citation type="submission" date="2016-04" db="EMBL/GenBank/DDBJ databases">
        <authorList>
            <person name="Evans L.H."/>
            <person name="Alamgir A."/>
            <person name="Owens N."/>
            <person name="Weber N.D."/>
            <person name="Virtaneva K."/>
            <person name="Barbian K."/>
            <person name="Babar A."/>
            <person name="Rosenke K."/>
        </authorList>
    </citation>
    <scope>NUCLEOTIDE SEQUENCE</scope>
    <source>
        <strain evidence="12">86</strain>
    </source>
</reference>
<dbReference type="GO" id="GO:0000166">
    <property type="term" value="F:nucleotide binding"/>
    <property type="evidence" value="ECO:0007669"/>
    <property type="project" value="UniProtKB-KW"/>
</dbReference>
<organism evidence="12">
    <name type="scientific">uncultured delta proteobacterium</name>
    <dbReference type="NCBI Taxonomy" id="34034"/>
    <lineage>
        <taxon>Bacteria</taxon>
        <taxon>Deltaproteobacteria</taxon>
        <taxon>environmental samples</taxon>
    </lineage>
</organism>
<sequence>MAFYDPAEGWDREEIERVQLTRLRNTLQQALQSPLYEKRLGSLGITPESMGSLQSLRDIPFTTKADLRASYPYGLLSVPRDEIVRLHASSGTTGAAVAICHTQDDLNTWADLMARCMHMVGVRKSDVFQNMAGYGLFTGGLGIHAGAERLGCLTVPAGAGNTRRQIKLIQDLGTTVLHIIPSYALYLGATLKSIGLDPRELPPRIALIGAEPHTEEARQRIEYLLGLKAYNSYGLSEMNGPGVAFECLAQSGMHVWEDAYIPEILNPKTLEPVPDGEIGELVMTTLSRRGMPILRYRTSDLTRFVPGACVCGRQHRRIDRILGRADDMLIIKGCNIYPMQVEQILLSFPEVGQNYLIVLESEDGMDQMRVQVEIREEHFVEDVRALRGLQQKIAHRLHDEILMTPRVDLVQANSLPKSEGKAVRVVDKRGQ</sequence>
<keyword evidence="3 9" id="KW-0547">Nucleotide-binding</keyword>
<dbReference type="GO" id="GO:0010124">
    <property type="term" value="P:phenylacetate catabolic process"/>
    <property type="evidence" value="ECO:0007669"/>
    <property type="project" value="UniProtKB-UniRule"/>
</dbReference>
<evidence type="ECO:0000256" key="9">
    <source>
        <dbReference type="PIRNR" id="PIRNR006444"/>
    </source>
</evidence>
<gene>
    <name evidence="12" type="primary">paaK</name>
    <name evidence="12" type="ORF">KL86DPRO_60103</name>
</gene>
<dbReference type="EMBL" id="FLUQ01000006">
    <property type="protein sequence ID" value="SBW10279.1"/>
    <property type="molecule type" value="Genomic_DNA"/>
</dbReference>
<evidence type="ECO:0000256" key="8">
    <source>
        <dbReference type="ARBA" id="ARBA00075111"/>
    </source>
</evidence>
<dbReference type="InterPro" id="IPR042099">
    <property type="entry name" value="ANL_N_sf"/>
</dbReference>
<comment type="catalytic activity">
    <reaction evidence="9">
        <text>2-phenylacetate + ATP + CoA = phenylacetyl-CoA + AMP + diphosphate</text>
        <dbReference type="Rhea" id="RHEA:20956"/>
        <dbReference type="ChEBI" id="CHEBI:18401"/>
        <dbReference type="ChEBI" id="CHEBI:30616"/>
        <dbReference type="ChEBI" id="CHEBI:33019"/>
        <dbReference type="ChEBI" id="CHEBI:57287"/>
        <dbReference type="ChEBI" id="CHEBI:57390"/>
        <dbReference type="ChEBI" id="CHEBI:456215"/>
        <dbReference type="EC" id="6.2.1.30"/>
    </reaction>
</comment>
<evidence type="ECO:0000259" key="11">
    <source>
        <dbReference type="Pfam" id="PF14535"/>
    </source>
</evidence>
<dbReference type="UniPathway" id="UPA00930"/>
<dbReference type="InterPro" id="IPR028154">
    <property type="entry name" value="AMP-dep_Lig_C"/>
</dbReference>
<dbReference type="FunFam" id="3.40.50.12780:FF:000016">
    <property type="entry name" value="Phenylacetate-coenzyme A ligase"/>
    <property type="match status" value="1"/>
</dbReference>
<dbReference type="PANTHER" id="PTHR43845">
    <property type="entry name" value="BLR5969 PROTEIN"/>
    <property type="match status" value="1"/>
</dbReference>
<dbReference type="PANTHER" id="PTHR43845:SF1">
    <property type="entry name" value="BLR5969 PROTEIN"/>
    <property type="match status" value="1"/>
</dbReference>
<comment type="similarity">
    <text evidence="5 9">Belongs to the phenylacetyl-CoA ligase family.</text>
</comment>
<dbReference type="GO" id="GO:0047475">
    <property type="term" value="F:phenylacetate-CoA ligase activity"/>
    <property type="evidence" value="ECO:0007669"/>
    <property type="project" value="UniProtKB-EC"/>
</dbReference>
<evidence type="ECO:0000256" key="1">
    <source>
        <dbReference type="ARBA" id="ARBA00011245"/>
    </source>
</evidence>
<evidence type="ECO:0000256" key="2">
    <source>
        <dbReference type="ARBA" id="ARBA00022598"/>
    </source>
</evidence>
<dbReference type="InterPro" id="IPR045851">
    <property type="entry name" value="AMP-bd_C_sf"/>
</dbReference>
<protein>
    <recommendedName>
        <fullName evidence="7 9">Phenylacetate-coenzyme A ligase</fullName>
        <ecNumber evidence="6 9">6.2.1.30</ecNumber>
    </recommendedName>
    <alternativeName>
        <fullName evidence="8 9">Phenylacetyl-CoA ligase</fullName>
    </alternativeName>
</protein>
<evidence type="ECO:0000256" key="4">
    <source>
        <dbReference type="ARBA" id="ARBA00060591"/>
    </source>
</evidence>
<name>A0A212KF32_9DELT</name>
<dbReference type="Pfam" id="PF14535">
    <property type="entry name" value="AMP-binding_C_2"/>
    <property type="match status" value="1"/>
</dbReference>
<feature type="domain" description="AMP-dependent ligase C-terminal" evidence="11">
    <location>
        <begin position="333"/>
        <end position="429"/>
    </location>
</feature>
<dbReference type="InterPro" id="IPR000873">
    <property type="entry name" value="AMP-dep_synth/lig_dom"/>
</dbReference>